<organism evidence="8 9">
    <name type="scientific">Durusdinium trenchii</name>
    <dbReference type="NCBI Taxonomy" id="1381693"/>
    <lineage>
        <taxon>Eukaryota</taxon>
        <taxon>Sar</taxon>
        <taxon>Alveolata</taxon>
        <taxon>Dinophyceae</taxon>
        <taxon>Suessiales</taxon>
        <taxon>Symbiodiniaceae</taxon>
        <taxon>Durusdinium</taxon>
    </lineage>
</organism>
<evidence type="ECO:0000256" key="2">
    <source>
        <dbReference type="ARBA" id="ARBA00022771"/>
    </source>
</evidence>
<evidence type="ECO:0000256" key="4">
    <source>
        <dbReference type="PROSITE-ProRule" id="PRU01371"/>
    </source>
</evidence>
<evidence type="ECO:0000256" key="1">
    <source>
        <dbReference type="ARBA" id="ARBA00022723"/>
    </source>
</evidence>
<proteinExistence type="predicted"/>
<keyword evidence="9" id="KW-1185">Reference proteome</keyword>
<keyword evidence="1" id="KW-0479">Metal-binding</keyword>
<gene>
    <name evidence="8" type="ORF">CCMP2556_LOCUS19479</name>
</gene>
<protein>
    <recommendedName>
        <fullName evidence="7">C2HC/C3H-type domain-containing protein</fullName>
    </recommendedName>
</protein>
<evidence type="ECO:0000313" key="8">
    <source>
        <dbReference type="EMBL" id="CAK9034420.1"/>
    </source>
</evidence>
<feature type="compositionally biased region" description="Polar residues" evidence="6">
    <location>
        <begin position="136"/>
        <end position="147"/>
    </location>
</feature>
<accession>A0ABP0L5I1</accession>
<feature type="region of interest" description="Disordered" evidence="6">
    <location>
        <begin position="53"/>
        <end position="94"/>
    </location>
</feature>
<feature type="compositionally biased region" description="Polar residues" evidence="6">
    <location>
        <begin position="413"/>
        <end position="422"/>
    </location>
</feature>
<evidence type="ECO:0000313" key="9">
    <source>
        <dbReference type="Proteomes" id="UP001642484"/>
    </source>
</evidence>
<feature type="region of interest" description="Disordered" evidence="6">
    <location>
        <begin position="239"/>
        <end position="426"/>
    </location>
</feature>
<feature type="compositionally biased region" description="Polar residues" evidence="6">
    <location>
        <begin position="276"/>
        <end position="290"/>
    </location>
</feature>
<reference evidence="8 9" key="1">
    <citation type="submission" date="2024-02" db="EMBL/GenBank/DDBJ databases">
        <authorList>
            <person name="Chen Y."/>
            <person name="Shah S."/>
            <person name="Dougan E. K."/>
            <person name="Thang M."/>
            <person name="Chan C."/>
        </authorList>
    </citation>
    <scope>NUCLEOTIDE SEQUENCE [LARGE SCALE GENOMIC DNA]</scope>
</reference>
<evidence type="ECO:0000256" key="5">
    <source>
        <dbReference type="SAM" id="Coils"/>
    </source>
</evidence>
<dbReference type="InterPro" id="IPR049899">
    <property type="entry name" value="Znf_C2HC_C3H"/>
</dbReference>
<keyword evidence="5" id="KW-0175">Coiled coil</keyword>
<evidence type="ECO:0000256" key="3">
    <source>
        <dbReference type="ARBA" id="ARBA00022833"/>
    </source>
</evidence>
<feature type="coiled-coil region" evidence="5">
    <location>
        <begin position="438"/>
        <end position="465"/>
    </location>
</feature>
<keyword evidence="2 4" id="KW-0863">Zinc-finger</keyword>
<feature type="compositionally biased region" description="Basic and acidic residues" evidence="6">
    <location>
        <begin position="350"/>
        <end position="365"/>
    </location>
</feature>
<evidence type="ECO:0000256" key="6">
    <source>
        <dbReference type="SAM" id="MobiDB-lite"/>
    </source>
</evidence>
<dbReference type="Proteomes" id="UP001642484">
    <property type="component" value="Unassembled WGS sequence"/>
</dbReference>
<dbReference type="PROSITE" id="PS52027">
    <property type="entry name" value="ZF_C2HC_C3H"/>
    <property type="match status" value="1"/>
</dbReference>
<feature type="compositionally biased region" description="Polar residues" evidence="6">
    <location>
        <begin position="80"/>
        <end position="94"/>
    </location>
</feature>
<name>A0ABP0L5I1_9DINO</name>
<sequence>MARHDEELPLLASPAPHIEALGASPQPGAQRGIDRSAAQLAWKKLLVNSPPAWAQSPDLLGSRRGEPQLESRIPPFPAWPSSSTTWPFETPSLSQDDEDEIARFLSHCTSFDELLRSTPRAPTATPERRVGAASRLSDQVWSPQQMTGAKPQRSRPSEASTATPPEHHAETSQGFAKLPDTEEVQVPMGSCRGCQRRFRANRLPIHEEICLRNAQKKRSVFESSRQRCEAVTGRWWSDSELRGSQQPNSQSSVHSIHRSPPRARDSKGSPGRRRSVSTPSCPSRRTSVPASPSPFKATPSPAKPRRLWAGGPKISPNASPAKGTPPCRRRSASEGRLTATGEGQASSGARSERRPASDLQAREVKTATSRTASMGRSPARSPGRPGWSTPQAQKIRGEGGSPSPWAVPAMPEPSQSQGSIARSDTKGGSLLGTIIDDVAQLSAQVERLLNRRKDLLSDFQQTEEILREVVALSPSDASQEGDGRRP</sequence>
<keyword evidence="3" id="KW-0862">Zinc</keyword>
<feature type="domain" description="C2HC/C3H-type" evidence="7">
    <location>
        <begin position="187"/>
        <end position="216"/>
    </location>
</feature>
<feature type="region of interest" description="Disordered" evidence="6">
    <location>
        <begin position="1"/>
        <end position="35"/>
    </location>
</feature>
<dbReference type="EMBL" id="CAXAMN010011114">
    <property type="protein sequence ID" value="CAK9034420.1"/>
    <property type="molecule type" value="Genomic_DNA"/>
</dbReference>
<comment type="caution">
    <text evidence="8">The sequence shown here is derived from an EMBL/GenBank/DDBJ whole genome shotgun (WGS) entry which is preliminary data.</text>
</comment>
<feature type="region of interest" description="Disordered" evidence="6">
    <location>
        <begin position="116"/>
        <end position="179"/>
    </location>
</feature>
<evidence type="ECO:0000259" key="7">
    <source>
        <dbReference type="PROSITE" id="PS52027"/>
    </source>
</evidence>
<feature type="compositionally biased region" description="Polar residues" evidence="6">
    <location>
        <begin position="242"/>
        <end position="254"/>
    </location>
</feature>